<dbReference type="Gene3D" id="3.40.50.10760">
    <property type="entry name" value="Reovirus core"/>
    <property type="match status" value="1"/>
</dbReference>
<feature type="domain" description="Reovirus core-spike protein lambda-2-like GTase" evidence="2">
    <location>
        <begin position="153"/>
        <end position="335"/>
    </location>
</feature>
<dbReference type="Gene3D" id="3.40.50.150">
    <property type="entry name" value="Vaccinia Virus protein VP39"/>
    <property type="match status" value="1"/>
</dbReference>
<protein>
    <submittedName>
        <fullName evidence="6">Guanylyltransferase</fullName>
    </submittedName>
</protein>
<dbReference type="InterPro" id="IPR048596">
    <property type="entry name" value="Reovirus_L2_N"/>
</dbReference>
<evidence type="ECO:0000313" key="6">
    <source>
        <dbReference type="EMBL" id="ATI13778.1"/>
    </source>
</evidence>
<evidence type="ECO:0000259" key="4">
    <source>
        <dbReference type="Pfam" id="PF21065"/>
    </source>
</evidence>
<evidence type="ECO:0000259" key="2">
    <source>
        <dbReference type="Pfam" id="PF21063"/>
    </source>
</evidence>
<dbReference type="Pfam" id="PF21063">
    <property type="entry name" value="Reovirus_L2_GTase"/>
    <property type="match status" value="1"/>
</dbReference>
<dbReference type="Pfam" id="PF21064">
    <property type="entry name" value="Reovirus_L2_N"/>
    <property type="match status" value="1"/>
</dbReference>
<accession>A0A291L5B9</accession>
<feature type="domain" description="Reovirus core-spike protein lambda-2-like N-terminal" evidence="3">
    <location>
        <begin position="2"/>
        <end position="134"/>
    </location>
</feature>
<reference evidence="6" key="2">
    <citation type="journal article" date="2018" name="BMC Microbiol.">
        <title>Mass spectrometry-based identification and whole-genome characterisation of the first pteropine orthoreovirus isolated from monkey faeces in Thailand.</title>
        <authorList>
            <person name="Kosoltanapiwat N."/>
            <person name="Reamtong O."/>
            <person name="Okabayashi T."/>
            <person name="Ampawong S."/>
            <person name="Rungruengkitkun A."/>
            <person name="Thiangtrongjit T."/>
            <person name="Thippornchai N."/>
            <person name="Leaungwutiwong P."/>
            <person name="Mahittikorn A."/>
            <person name="Mori H."/>
            <person name="Yoohanngoa T."/>
            <person name="Yamwong P."/>
        </authorList>
    </citation>
    <scope>NUCLEOTIDE SEQUENCE</scope>
    <source>
        <strain evidence="6">Lopburi01</strain>
    </source>
</reference>
<dbReference type="InterPro" id="IPR048602">
    <property type="entry name" value="Reovirus_L2_7th"/>
</dbReference>
<keyword evidence="6" id="KW-0548">Nucleotidyltransferase</keyword>
<feature type="domain" description="Reovirus core-spike protein lambda-2-like second methyltransferase" evidence="5">
    <location>
        <begin position="801"/>
        <end position="1017"/>
    </location>
</feature>
<dbReference type="InterPro" id="IPR048601">
    <property type="entry name" value="Reovirus_L2_GTase"/>
</dbReference>
<reference evidence="6" key="1">
    <citation type="submission" date="2017-03" db="EMBL/GenBank/DDBJ databases">
        <authorList>
            <person name="Kosoltanapiwat N."/>
        </authorList>
    </citation>
    <scope>NUCLEOTIDE SEQUENCE</scope>
    <source>
        <strain evidence="6">Lopburi01</strain>
    </source>
</reference>
<feature type="domain" description="Reovirus core-spike protein lambda-2-like 7th" evidence="1">
    <location>
        <begin position="1118"/>
        <end position="1211"/>
    </location>
</feature>
<dbReference type="Gene3D" id="3.55.60.10">
    <property type="entry name" value="Reovirus components"/>
    <property type="match status" value="1"/>
</dbReference>
<dbReference type="Pfam" id="PF21061">
    <property type="entry name" value="Reovirus_L2_7th"/>
    <property type="match status" value="1"/>
</dbReference>
<dbReference type="InterPro" id="IPR048597">
    <property type="entry name" value="Reovirus_L2_MT2"/>
</dbReference>
<dbReference type="Pfam" id="PF21066">
    <property type="entry name" value="Reovirus_L2_MT2"/>
    <property type="match status" value="1"/>
</dbReference>
<name>A0A291L5B9_9REOV</name>
<evidence type="ECO:0000259" key="3">
    <source>
        <dbReference type="Pfam" id="PF21064"/>
    </source>
</evidence>
<evidence type="ECO:0000259" key="1">
    <source>
        <dbReference type="Pfam" id="PF21061"/>
    </source>
</evidence>
<organism evidence="6">
    <name type="scientific">Orthoreovirus Lopburi01</name>
    <dbReference type="NCBI Taxonomy" id="2042260"/>
    <lineage>
        <taxon>Viruses</taxon>
        <taxon>Riboviria</taxon>
        <taxon>Orthornavirae</taxon>
        <taxon>Duplornaviricota</taxon>
        <taxon>Resentoviricetes</taxon>
        <taxon>Reovirales</taxon>
        <taxon>Spinareoviridae</taxon>
        <taxon>Orthoreovirus</taxon>
    </lineage>
</organism>
<dbReference type="EMBL" id="KY751007">
    <property type="protein sequence ID" value="ATI13778.1"/>
    <property type="molecule type" value="Genomic_RNA"/>
</dbReference>
<dbReference type="Gene3D" id="3.90.1810.10">
    <property type="entry name" value="Reovirus components"/>
    <property type="match status" value="1"/>
</dbReference>
<dbReference type="InterPro" id="IPR048598">
    <property type="entry name" value="Reovirus_L2_MT1"/>
</dbReference>
<feature type="domain" description="Reovirus core-spike protein lambda-2-like first methyltransferase" evidence="4">
    <location>
        <begin position="392"/>
        <end position="653"/>
    </location>
</feature>
<evidence type="ECO:0000259" key="5">
    <source>
        <dbReference type="Pfam" id="PF21066"/>
    </source>
</evidence>
<dbReference type="GO" id="GO:0016779">
    <property type="term" value="F:nucleotidyltransferase activity"/>
    <property type="evidence" value="ECO:0007669"/>
    <property type="project" value="UniProtKB-KW"/>
</dbReference>
<dbReference type="InterPro" id="IPR029063">
    <property type="entry name" value="SAM-dependent_MTases_sf"/>
</dbReference>
<dbReference type="Pfam" id="PF21065">
    <property type="entry name" value="Reovirus_L2_MT1"/>
    <property type="match status" value="1"/>
</dbReference>
<proteinExistence type="predicted"/>
<keyword evidence="6" id="KW-0808">Transferase</keyword>
<sequence>MAQIRGLRLAESFNVPSKSSSPSFITYDFLLSRLQCTSTPWNALTTSSGSDVTVVRLLFPLQGVRSPTLESPIPTTFPEWKTWMQERLAVIYEDLIRRYPISEFHGRHVNPLICNTIVASFFSNSPYSSLLDHVMLRVSPAADILDANLLQRNHFWPLSNDLLMMPAGKKYWTFDGYQTSADAPCLFGKNQTPYADVIYGRDLTSLLTFVDSAPSQLTPLVHLDRPSYGPHVLLPTENVIPAIATSSKDCAFWLLLESCLDQLRANQSSSRSTPVTRRIHSYLVVRSPYFAFTESVEYALLALNNASFCGSQLTVPVPNYPTCSMVATLVSQLSDSSKAMTVPSPKPRSFTLYSNLKFDYPQSLTPFISVSPLTFTGTLGSTSLLKPTAASVRWQPQFDDSTSSPVDLALNLMNSALTLPVTPDYGHAWTGTPLFSYAVSDRHDAAVPIDLVPDFPADYFSTEQQDARARFRDYRLIADRSLHKDTANLTCVSQQQDALGNRFVFNGMSVAYMGASGTHPDDQPSVIAPWLSGKLASVFKPSSIRQFGWDVTRGVILDVTHSIASGDFSFVYSDVDQVQCNSDDLVSSTRAFILQCQNLLTLVQVGGSLIVKCNFPTSRVLAWVYAELSSWFNRIVVMKPLLSNNLEIYIGLLQKLAIASPPFGPSSSVVVFLTKQIRRYSSLIEASVTLPDRGASVTLDNPLTCLSLNFVNVTSVGSEDDLRALACFSLLSSPSTIRLSRHEYFDSFRTAVTSVVTPDSRRLWSRLAYVPRIFPSSLTVQSRSIAYSPPSLFKTKTSLWTLLSVYYDWVLSGIPGRPNLWMDLGTGPECRLLSKISEDIPVCMVDVRPSYLPMNCWKTQTDYIVKDYTDMQVILDYSPDYVSAILTLGAASFSSGVSLSSLVRDFLNSCKQVGATKIIFQLNSPADTRVDSPHRELQIDVTKQMFFFPTLGRKEPYLPLADVIQLLSQTFPGATVEIRYPEDDYSWLSNPLINGLSIDTDAISKLLVLSQFFPLFIVHADVKSVTFSNVTSVGSEMSLTIHGFSSTSSYDVTLDGVSLLTISGAKVDSSLISASLSVANDDAVLRFTPASAGILRVSQTAPVILPIGSTVISAPDDAITVVWPSSLDYSDAGTNVSITCNSWFTLRLFAERDGEVIRVSDDKYDIRPAGSNSWTLNVILDRSDSFYRFFLRDVQSAVPGQYIDFELQQLSVHVWDPSKPSFLSPPYNGDFVISTPGGPVQLSRPFTQIPADWKTVNVSVSVISDLPSFLVPPSEYYGIVPV</sequence>